<dbReference type="Proteomes" id="UP001174909">
    <property type="component" value="Unassembled WGS sequence"/>
</dbReference>
<keyword evidence="2" id="KW-1185">Reference proteome</keyword>
<evidence type="ECO:0000313" key="1">
    <source>
        <dbReference type="EMBL" id="CAI8053788.1"/>
    </source>
</evidence>
<evidence type="ECO:0000313" key="2">
    <source>
        <dbReference type="Proteomes" id="UP001174909"/>
    </source>
</evidence>
<gene>
    <name evidence="1" type="ORF">GBAR_LOCUS29387</name>
</gene>
<dbReference type="EMBL" id="CASHTH010004123">
    <property type="protein sequence ID" value="CAI8053788.1"/>
    <property type="molecule type" value="Genomic_DNA"/>
</dbReference>
<accession>A0AA35TSR4</accession>
<name>A0AA35TSR4_GEOBA</name>
<comment type="caution">
    <text evidence="1">The sequence shown here is derived from an EMBL/GenBank/DDBJ whole genome shotgun (WGS) entry which is preliminary data.</text>
</comment>
<protein>
    <submittedName>
        <fullName evidence="1">Uncharacterized protein</fullName>
    </submittedName>
</protein>
<sequence>MSFKSDLIAVSCSSILSHIALLTPFNSVLTSSKSSLIDSFRALSL</sequence>
<organism evidence="1 2">
    <name type="scientific">Geodia barretti</name>
    <name type="common">Barrett's horny sponge</name>
    <dbReference type="NCBI Taxonomy" id="519541"/>
    <lineage>
        <taxon>Eukaryota</taxon>
        <taxon>Metazoa</taxon>
        <taxon>Porifera</taxon>
        <taxon>Demospongiae</taxon>
        <taxon>Heteroscleromorpha</taxon>
        <taxon>Tetractinellida</taxon>
        <taxon>Astrophorina</taxon>
        <taxon>Geodiidae</taxon>
        <taxon>Geodia</taxon>
    </lineage>
</organism>
<proteinExistence type="predicted"/>
<dbReference type="AlphaFoldDB" id="A0AA35TSR4"/>
<reference evidence="1" key="1">
    <citation type="submission" date="2023-03" db="EMBL/GenBank/DDBJ databases">
        <authorList>
            <person name="Steffen K."/>
            <person name="Cardenas P."/>
        </authorList>
    </citation>
    <scope>NUCLEOTIDE SEQUENCE</scope>
</reference>
<feature type="non-terminal residue" evidence="1">
    <location>
        <position position="45"/>
    </location>
</feature>